<comment type="function">
    <text evidence="3">Binds together with bS18 to 16S ribosomal RNA.</text>
</comment>
<dbReference type="InterPro" id="IPR035980">
    <property type="entry name" value="Ribosomal_bS6_sf"/>
</dbReference>
<keyword evidence="3" id="KW-0694">RNA-binding</keyword>
<evidence type="ECO:0000256" key="1">
    <source>
        <dbReference type="ARBA" id="ARBA00009512"/>
    </source>
</evidence>
<comment type="caution">
    <text evidence="5">The sequence shown here is derived from an EMBL/GenBank/DDBJ whole genome shotgun (WGS) entry which is preliminary data.</text>
</comment>
<dbReference type="InterPro" id="IPR014717">
    <property type="entry name" value="Transl_elong_EF1B/ribsomal_bS6"/>
</dbReference>
<keyword evidence="3" id="KW-0687">Ribonucleoprotein</keyword>
<accession>A0A523QM68</accession>
<dbReference type="InterPro" id="IPR020814">
    <property type="entry name" value="Ribosomal_S6_plastid/chlpt"/>
</dbReference>
<keyword evidence="3" id="KW-0699">rRNA-binding</keyword>
<dbReference type="AlphaFoldDB" id="A0A523QM68"/>
<dbReference type="SUPFAM" id="SSF54995">
    <property type="entry name" value="Ribosomal protein S6"/>
    <property type="match status" value="1"/>
</dbReference>
<evidence type="ECO:0000313" key="5">
    <source>
        <dbReference type="EMBL" id="TES86893.1"/>
    </source>
</evidence>
<gene>
    <name evidence="3 5" type="primary">rpsF</name>
    <name evidence="5" type="ORF">E3J95_00815</name>
</gene>
<dbReference type="NCBIfam" id="TIGR00166">
    <property type="entry name" value="S6"/>
    <property type="match status" value="1"/>
</dbReference>
<comment type="similarity">
    <text evidence="1 3">Belongs to the bacterial ribosomal protein bS6 family.</text>
</comment>
<reference evidence="5 6" key="1">
    <citation type="submission" date="2019-03" db="EMBL/GenBank/DDBJ databases">
        <title>Metabolic potential of uncultured bacteria and archaea associated with petroleum seepage in deep-sea sediments.</title>
        <authorList>
            <person name="Dong X."/>
            <person name="Hubert C."/>
        </authorList>
    </citation>
    <scope>NUCLEOTIDE SEQUENCE [LARGE SCALE GENOMIC DNA]</scope>
    <source>
        <strain evidence="5">E44_bin92</strain>
    </source>
</reference>
<evidence type="ECO:0000256" key="2">
    <source>
        <dbReference type="ARBA" id="ARBA00035294"/>
    </source>
</evidence>
<feature type="region of interest" description="Disordered" evidence="4">
    <location>
        <begin position="92"/>
        <end position="118"/>
    </location>
</feature>
<dbReference type="Pfam" id="PF01250">
    <property type="entry name" value="Ribosomal_S6"/>
    <property type="match status" value="1"/>
</dbReference>
<dbReference type="GO" id="GO:1990904">
    <property type="term" value="C:ribonucleoprotein complex"/>
    <property type="evidence" value="ECO:0007669"/>
    <property type="project" value="UniProtKB-KW"/>
</dbReference>
<dbReference type="EMBL" id="SOKU01000034">
    <property type="protein sequence ID" value="TES86893.1"/>
    <property type="molecule type" value="Genomic_DNA"/>
</dbReference>
<evidence type="ECO:0000313" key="6">
    <source>
        <dbReference type="Proteomes" id="UP000320781"/>
    </source>
</evidence>
<dbReference type="Gene3D" id="3.30.70.60">
    <property type="match status" value="1"/>
</dbReference>
<proteinExistence type="inferred from homology"/>
<evidence type="ECO:0000256" key="3">
    <source>
        <dbReference type="HAMAP-Rule" id="MF_00360"/>
    </source>
</evidence>
<evidence type="ECO:0000256" key="4">
    <source>
        <dbReference type="SAM" id="MobiDB-lite"/>
    </source>
</evidence>
<dbReference type="GO" id="GO:0003735">
    <property type="term" value="F:structural constituent of ribosome"/>
    <property type="evidence" value="ECO:0007669"/>
    <property type="project" value="InterPro"/>
</dbReference>
<keyword evidence="3 5" id="KW-0689">Ribosomal protein</keyword>
<dbReference type="GO" id="GO:0006412">
    <property type="term" value="P:translation"/>
    <property type="evidence" value="ECO:0007669"/>
    <property type="project" value="UniProtKB-UniRule"/>
</dbReference>
<protein>
    <recommendedName>
        <fullName evidence="2 3">Small ribosomal subunit protein bS6</fullName>
    </recommendedName>
</protein>
<dbReference type="CDD" id="cd00473">
    <property type="entry name" value="bS6"/>
    <property type="match status" value="1"/>
</dbReference>
<name>A0A523QM68_UNCAE</name>
<sequence length="118" mass="13609">MHSYEVTLVFQPESNEEARKATLEKLESIILDGKGRIEDLNQIGMRKFAYEIQKAKEGFFVLARFQIESSQISRIREFLNSDEGVVRTMLTKQRISPRRKRDGQSEQGAVHRASHQGT</sequence>
<dbReference type="HAMAP" id="MF_00360">
    <property type="entry name" value="Ribosomal_bS6"/>
    <property type="match status" value="1"/>
</dbReference>
<dbReference type="Proteomes" id="UP000320781">
    <property type="component" value="Unassembled WGS sequence"/>
</dbReference>
<dbReference type="PANTHER" id="PTHR21011">
    <property type="entry name" value="MITOCHONDRIAL 28S RIBOSOMAL PROTEIN S6"/>
    <property type="match status" value="1"/>
</dbReference>
<dbReference type="GO" id="GO:0005840">
    <property type="term" value="C:ribosome"/>
    <property type="evidence" value="ECO:0007669"/>
    <property type="project" value="UniProtKB-KW"/>
</dbReference>
<dbReference type="GO" id="GO:0070181">
    <property type="term" value="F:small ribosomal subunit rRNA binding"/>
    <property type="evidence" value="ECO:0007669"/>
    <property type="project" value="TreeGrafter"/>
</dbReference>
<organism evidence="5 6">
    <name type="scientific">Aerophobetes bacterium</name>
    <dbReference type="NCBI Taxonomy" id="2030807"/>
    <lineage>
        <taxon>Bacteria</taxon>
        <taxon>Candidatus Aerophobota</taxon>
    </lineage>
</organism>
<dbReference type="InterPro" id="IPR000529">
    <property type="entry name" value="Ribosomal_bS6"/>
</dbReference>
<dbReference type="GO" id="GO:0005737">
    <property type="term" value="C:cytoplasm"/>
    <property type="evidence" value="ECO:0007669"/>
    <property type="project" value="UniProtKB-ARBA"/>
</dbReference>
<dbReference type="PANTHER" id="PTHR21011:SF1">
    <property type="entry name" value="SMALL RIBOSOMAL SUBUNIT PROTEIN BS6M"/>
    <property type="match status" value="1"/>
</dbReference>